<reference evidence="3 4" key="1">
    <citation type="submission" date="2018-10" db="EMBL/GenBank/DDBJ databases">
        <title>Fifty Aureobasidium pullulans genomes reveal a recombining polyextremotolerant generalist.</title>
        <authorList>
            <person name="Gostincar C."/>
            <person name="Turk M."/>
            <person name="Zajc J."/>
            <person name="Gunde-Cimerman N."/>
        </authorList>
    </citation>
    <scope>NUCLEOTIDE SEQUENCE [LARGE SCALE GENOMIC DNA]</scope>
    <source>
        <strain evidence="3 4">EXF-3844</strain>
    </source>
</reference>
<feature type="region of interest" description="Disordered" evidence="1">
    <location>
        <begin position="201"/>
        <end position="309"/>
    </location>
</feature>
<dbReference type="EMBL" id="QZBN01000548">
    <property type="protein sequence ID" value="THZ40766.1"/>
    <property type="molecule type" value="Genomic_DNA"/>
</dbReference>
<sequence length="524" mass="53879">MMKACATADRQARPIKDSNQTKSSMGSETEASHMQASVMLCPIFRLSHTKLPRAWPFGDKVSGPFEHHRRFPTHLHVLVPSARSVHTPLIFPLLLFTHLLLSFTRFHRRNVFRIAPCTEAPLIAGHAISSYNSFIEHTTKFLDCRSTPPIACSQRHFCMSHTMARSPSLIALLFALIMVFATVNANSLPWMLKRQNSLVGTGASTSTTASPTSSADVSTSSVAPTTSSSVAPDTTSSVPPTSTSEQPVTTTSPTSTEAPTTSSEAPPSTSTSEAAPTSDSATSAAAPSTSQTSAAAETTSSAAPSSSVNSASASQTSAAASSSAAASGSSAASSRSSSASGTKTSSTKSSKSSSSEVVVIGSGSAATTIHRSTVSQATTITSALVTSSTERYTTTVVTVIGGSSVTTAIPTERVVSSTTGYATATVSPQLNDGGSSGSSGGGLSTSSKKIIGGVVGGIGGAILLGGLALVAWRMWGRRRAKGPRMDDDDIMGPRPHDALMTEKNEPPLARYHNGGGQINTASNF</sequence>
<gene>
    <name evidence="3" type="ORF">D6C90_05750</name>
</gene>
<comment type="caution">
    <text evidence="3">The sequence shown here is derived from an EMBL/GenBank/DDBJ whole genome shotgun (WGS) entry which is preliminary data.</text>
</comment>
<evidence type="ECO:0008006" key="5">
    <source>
        <dbReference type="Google" id="ProtNLM"/>
    </source>
</evidence>
<feature type="region of interest" description="Disordered" evidence="1">
    <location>
        <begin position="1"/>
        <end position="29"/>
    </location>
</feature>
<accession>A0A4S9USD1</accession>
<evidence type="ECO:0000256" key="1">
    <source>
        <dbReference type="SAM" id="MobiDB-lite"/>
    </source>
</evidence>
<keyword evidence="2" id="KW-0812">Transmembrane</keyword>
<evidence type="ECO:0000313" key="3">
    <source>
        <dbReference type="EMBL" id="THZ40766.1"/>
    </source>
</evidence>
<feature type="transmembrane region" description="Helical" evidence="2">
    <location>
        <begin position="450"/>
        <end position="475"/>
    </location>
</feature>
<dbReference type="AlphaFoldDB" id="A0A4S9USD1"/>
<protein>
    <recommendedName>
        <fullName evidence="5">Mid2 domain-containing protein</fullName>
    </recommendedName>
</protein>
<feature type="compositionally biased region" description="Polar residues" evidence="1">
    <location>
        <begin position="17"/>
        <end position="29"/>
    </location>
</feature>
<evidence type="ECO:0000313" key="4">
    <source>
        <dbReference type="Proteomes" id="UP000310121"/>
    </source>
</evidence>
<feature type="region of interest" description="Disordered" evidence="1">
    <location>
        <begin position="324"/>
        <end position="357"/>
    </location>
</feature>
<organism evidence="3 4">
    <name type="scientific">Aureobasidium pullulans</name>
    <name type="common">Black yeast</name>
    <name type="synonym">Pullularia pullulans</name>
    <dbReference type="NCBI Taxonomy" id="5580"/>
    <lineage>
        <taxon>Eukaryota</taxon>
        <taxon>Fungi</taxon>
        <taxon>Dikarya</taxon>
        <taxon>Ascomycota</taxon>
        <taxon>Pezizomycotina</taxon>
        <taxon>Dothideomycetes</taxon>
        <taxon>Dothideomycetidae</taxon>
        <taxon>Dothideales</taxon>
        <taxon>Saccotheciaceae</taxon>
        <taxon>Aureobasidium</taxon>
    </lineage>
</organism>
<feature type="compositionally biased region" description="Low complexity" evidence="1">
    <location>
        <begin position="203"/>
        <end position="309"/>
    </location>
</feature>
<keyword evidence="2" id="KW-0472">Membrane</keyword>
<feature type="transmembrane region" description="Helical" evidence="2">
    <location>
        <begin position="169"/>
        <end position="192"/>
    </location>
</feature>
<name>A0A4S9USD1_AURPU</name>
<dbReference type="Proteomes" id="UP000310121">
    <property type="component" value="Unassembled WGS sequence"/>
</dbReference>
<evidence type="ECO:0000256" key="2">
    <source>
        <dbReference type="SAM" id="Phobius"/>
    </source>
</evidence>
<proteinExistence type="predicted"/>
<keyword evidence="2" id="KW-1133">Transmembrane helix</keyword>